<sequence length="146" mass="15522">MAFGSMNSGDDAPMSEINVTPLVDVMLVLLIVFMITMPVLTHSIPLELPTASEQAAKKEKQPTDPLRLTIGADGSYYFGAESASKVSIEGVAEKLKTAKAAKEDLIVAIAADKSVEYDYVNKALEAAREAGISKIGFVTETKSVAK</sequence>
<evidence type="ECO:0000256" key="5">
    <source>
        <dbReference type="ARBA" id="ARBA00022448"/>
    </source>
</evidence>
<keyword evidence="10 13" id="KW-1133">Transmembrane helix</keyword>
<evidence type="ECO:0000256" key="7">
    <source>
        <dbReference type="ARBA" id="ARBA00022519"/>
    </source>
</evidence>
<comment type="subunit">
    <text evidence="4">The accessory proteins ExbB and ExbD seem to form a complex with TonB.</text>
</comment>
<comment type="subcellular location">
    <subcellularLocation>
        <location evidence="2">Cell inner membrane</location>
        <topology evidence="2">Single-pass type II membrane protein</topology>
    </subcellularLocation>
    <subcellularLocation>
        <location evidence="12">Cell membrane</location>
        <topology evidence="12">Single-pass type II membrane protein</topology>
    </subcellularLocation>
</comment>
<evidence type="ECO:0000256" key="3">
    <source>
        <dbReference type="ARBA" id="ARBA00005811"/>
    </source>
</evidence>
<dbReference type="PANTHER" id="PTHR30558:SF12">
    <property type="entry name" value="BIOPOLYMER TRANSPORT PROTEIN EXBD"/>
    <property type="match status" value="1"/>
</dbReference>
<dbReference type="Proteomes" id="UP001621964">
    <property type="component" value="Unassembled WGS sequence"/>
</dbReference>
<dbReference type="PANTHER" id="PTHR30558">
    <property type="entry name" value="EXBD MEMBRANE COMPONENT OF PMF-DRIVEN MACROMOLECULE IMPORT SYSTEM"/>
    <property type="match status" value="1"/>
</dbReference>
<organism evidence="14 15">
    <name type="scientific">Neisseria oralis</name>
    <dbReference type="NCBI Taxonomy" id="1107316"/>
    <lineage>
        <taxon>Bacteria</taxon>
        <taxon>Pseudomonadati</taxon>
        <taxon>Pseudomonadota</taxon>
        <taxon>Betaproteobacteria</taxon>
        <taxon>Neisseriales</taxon>
        <taxon>Neisseriaceae</taxon>
        <taxon>Neisseria</taxon>
    </lineage>
</organism>
<gene>
    <name evidence="14" type="ORF">ACI43T_07075</name>
</gene>
<protein>
    <submittedName>
        <fullName evidence="14">ExbD/TolR family protein</fullName>
    </submittedName>
</protein>
<reference evidence="14 15" key="1">
    <citation type="submission" date="2024-11" db="EMBL/GenBank/DDBJ databases">
        <authorList>
            <person name="Mikucki A.G."/>
            <person name="Kahler C.M."/>
        </authorList>
    </citation>
    <scope>NUCLEOTIDE SEQUENCE [LARGE SCALE GENOMIC DNA]</scope>
    <source>
        <strain evidence="14 15">EXNM717</strain>
    </source>
</reference>
<evidence type="ECO:0000256" key="8">
    <source>
        <dbReference type="ARBA" id="ARBA00022692"/>
    </source>
</evidence>
<keyword evidence="8 12" id="KW-0812">Transmembrane</keyword>
<evidence type="ECO:0000256" key="6">
    <source>
        <dbReference type="ARBA" id="ARBA00022475"/>
    </source>
</evidence>
<keyword evidence="5 12" id="KW-0813">Transport</keyword>
<evidence type="ECO:0000313" key="14">
    <source>
        <dbReference type="EMBL" id="MFK7642260.1"/>
    </source>
</evidence>
<keyword evidence="6" id="KW-1003">Cell membrane</keyword>
<feature type="transmembrane region" description="Helical" evidence="13">
    <location>
        <begin position="20"/>
        <end position="40"/>
    </location>
</feature>
<evidence type="ECO:0000256" key="11">
    <source>
        <dbReference type="ARBA" id="ARBA00023136"/>
    </source>
</evidence>
<keyword evidence="7" id="KW-0997">Cell inner membrane</keyword>
<evidence type="ECO:0000256" key="10">
    <source>
        <dbReference type="ARBA" id="ARBA00022989"/>
    </source>
</evidence>
<dbReference type="Pfam" id="PF02472">
    <property type="entry name" value="ExbD"/>
    <property type="match status" value="1"/>
</dbReference>
<proteinExistence type="inferred from homology"/>
<evidence type="ECO:0000256" key="2">
    <source>
        <dbReference type="ARBA" id="ARBA00004249"/>
    </source>
</evidence>
<evidence type="ECO:0000256" key="1">
    <source>
        <dbReference type="ARBA" id="ARBA00003540"/>
    </source>
</evidence>
<evidence type="ECO:0000256" key="13">
    <source>
        <dbReference type="SAM" id="Phobius"/>
    </source>
</evidence>
<keyword evidence="11 13" id="KW-0472">Membrane</keyword>
<keyword evidence="9 12" id="KW-0653">Protein transport</keyword>
<dbReference type="EMBL" id="JBJGEB010000006">
    <property type="protein sequence ID" value="MFK7642260.1"/>
    <property type="molecule type" value="Genomic_DNA"/>
</dbReference>
<dbReference type="RefSeq" id="WP_308025205.1">
    <property type="nucleotide sequence ID" value="NZ_CAUJQB010000365.1"/>
</dbReference>
<evidence type="ECO:0000256" key="9">
    <source>
        <dbReference type="ARBA" id="ARBA00022927"/>
    </source>
</evidence>
<evidence type="ECO:0000313" key="15">
    <source>
        <dbReference type="Proteomes" id="UP001621964"/>
    </source>
</evidence>
<evidence type="ECO:0000256" key="4">
    <source>
        <dbReference type="ARBA" id="ARBA00011471"/>
    </source>
</evidence>
<dbReference type="Gene3D" id="3.30.420.270">
    <property type="match status" value="1"/>
</dbReference>
<accession>A0ABW8Q520</accession>
<comment type="similarity">
    <text evidence="3 12">Belongs to the ExbD/TolR family.</text>
</comment>
<comment type="function">
    <text evidence="1">Involved in the TonB-dependent energy-dependent transport of various receptor-bound substrates.</text>
</comment>
<name>A0ABW8Q520_9NEIS</name>
<evidence type="ECO:0000256" key="12">
    <source>
        <dbReference type="RuleBase" id="RU003879"/>
    </source>
</evidence>
<comment type="caution">
    <text evidence="14">The sequence shown here is derived from an EMBL/GenBank/DDBJ whole genome shotgun (WGS) entry which is preliminary data.</text>
</comment>
<keyword evidence="15" id="KW-1185">Reference proteome</keyword>
<dbReference type="InterPro" id="IPR003400">
    <property type="entry name" value="ExbD"/>
</dbReference>